<evidence type="ECO:0000313" key="1">
    <source>
        <dbReference type="EMBL" id="ALB76164.1"/>
    </source>
</evidence>
<reference evidence="1" key="1">
    <citation type="journal article" date="2015" name="Proc. Natl. Acad. Sci. U.S.A.">
        <title>Functional metagenomic discovery of bacterial effectors in the human microbiome and isolation of commendamide, a GPCR G2A/132 agonist.</title>
        <authorList>
            <person name="Cohen L.J."/>
            <person name="Kang H.S."/>
            <person name="Chu J."/>
            <person name="Huang Y.H."/>
            <person name="Gordon E.A."/>
            <person name="Reddy B.V."/>
            <person name="Ternei M.A."/>
            <person name="Craig J.W."/>
            <person name="Brady S.F."/>
        </authorList>
    </citation>
    <scope>NUCLEOTIDE SEQUENCE</scope>
</reference>
<proteinExistence type="predicted"/>
<accession>A0A0M5IEU5</accession>
<gene>
    <name evidence="1" type="primary">fabG2</name>
</gene>
<dbReference type="AlphaFoldDB" id="A0A0M5IEU5"/>
<protein>
    <submittedName>
        <fullName evidence="1">3-oxoacyl-[acyl-carrier-] reductase domain protein</fullName>
    </submittedName>
</protein>
<dbReference type="EMBL" id="KT336261">
    <property type="protein sequence ID" value="ALB76164.1"/>
    <property type="molecule type" value="Genomic_DNA"/>
</dbReference>
<sequence length="53" mass="5820">MSKQIKMSNMKKEVMILTGAGQIGMAIARRMGYGKKIIVGDLNPESAELFAVY</sequence>
<dbReference type="InterPro" id="IPR036291">
    <property type="entry name" value="NAD(P)-bd_dom_sf"/>
</dbReference>
<name>A0A0M5IEU5_9BACT</name>
<organism evidence="1">
    <name type="scientific">uncultured bacterium 33g20</name>
    <dbReference type="NCBI Taxonomy" id="1701364"/>
    <lineage>
        <taxon>Bacteria</taxon>
        <taxon>environmental samples</taxon>
    </lineage>
</organism>
<dbReference type="SUPFAM" id="SSF51735">
    <property type="entry name" value="NAD(P)-binding Rossmann-fold domains"/>
    <property type="match status" value="1"/>
</dbReference>